<dbReference type="InterPro" id="IPR006153">
    <property type="entry name" value="Cation/H_exchanger_TM"/>
</dbReference>
<dbReference type="Proteomes" id="UP000076078">
    <property type="component" value="Unassembled WGS sequence"/>
</dbReference>
<feature type="transmembrane region" description="Helical" evidence="7">
    <location>
        <begin position="13"/>
        <end position="34"/>
    </location>
</feature>
<comment type="subcellular location">
    <subcellularLocation>
        <location evidence="1">Membrane</location>
        <topology evidence="1">Multi-pass membrane protein</topology>
    </subcellularLocation>
</comment>
<feature type="transmembrane region" description="Helical" evidence="7">
    <location>
        <begin position="254"/>
        <end position="270"/>
    </location>
</feature>
<evidence type="ECO:0000313" key="10">
    <source>
        <dbReference type="Proteomes" id="UP000076078"/>
    </source>
</evidence>
<keyword evidence="4 7" id="KW-1133">Transmembrane helix</keyword>
<evidence type="ECO:0000256" key="7">
    <source>
        <dbReference type="SAM" id="Phobius"/>
    </source>
</evidence>
<dbReference type="STRING" id="361077.A0A151ZFQ7"/>
<evidence type="ECO:0000256" key="1">
    <source>
        <dbReference type="ARBA" id="ARBA00004141"/>
    </source>
</evidence>
<keyword evidence="10" id="KW-1185">Reference proteome</keyword>
<evidence type="ECO:0000256" key="3">
    <source>
        <dbReference type="ARBA" id="ARBA00022692"/>
    </source>
</evidence>
<feature type="transmembrane region" description="Helical" evidence="7">
    <location>
        <begin position="215"/>
        <end position="233"/>
    </location>
</feature>
<evidence type="ECO:0000313" key="9">
    <source>
        <dbReference type="EMBL" id="KYQ92700.1"/>
    </source>
</evidence>
<accession>A0A151ZFQ7</accession>
<feature type="transmembrane region" description="Helical" evidence="7">
    <location>
        <begin position="111"/>
        <end position="138"/>
    </location>
</feature>
<dbReference type="PANTHER" id="PTHR32468">
    <property type="entry name" value="CATION/H + ANTIPORTER"/>
    <property type="match status" value="1"/>
</dbReference>
<dbReference type="GO" id="GO:1902600">
    <property type="term" value="P:proton transmembrane transport"/>
    <property type="evidence" value="ECO:0007669"/>
    <property type="project" value="InterPro"/>
</dbReference>
<keyword evidence="5" id="KW-0406">Ion transport</keyword>
<feature type="domain" description="Cation/H+ exchanger transmembrane" evidence="8">
    <location>
        <begin position="28"/>
        <end position="419"/>
    </location>
</feature>
<proteinExistence type="predicted"/>
<dbReference type="InterPro" id="IPR038770">
    <property type="entry name" value="Na+/solute_symporter_sf"/>
</dbReference>
<keyword evidence="2" id="KW-0813">Transport</keyword>
<evidence type="ECO:0000256" key="6">
    <source>
        <dbReference type="ARBA" id="ARBA00023136"/>
    </source>
</evidence>
<dbReference type="EMBL" id="LODT01000029">
    <property type="protein sequence ID" value="KYQ92700.1"/>
    <property type="molecule type" value="Genomic_DNA"/>
</dbReference>
<dbReference type="InterPro" id="IPR050794">
    <property type="entry name" value="CPA2_transporter"/>
</dbReference>
<sequence>MVASSITNGLNPLASPLTLFIVQLLLIVVLSRALNYFLSYIKQPPVISEVITGVVLGPSVLGQSKVFNTNVFPASSMTVLNVIANVGLIFFMFMIGLEVEAGVLKRNLKSSLIISLTSIIIPFAMGIGLSALLFHYMVADGVQFGIFSIFVGVAISITAFPVLARILTERKIMHSKVGVTALAAASVDDVIAWILLAVVVSYAKNTTSGDNSGNLTALWTFLLLAGFVVFMFVGVRKALLIIYTRWVKTEAQKHNMIIFLLMCMFASAFYTEVIGVHAIFGGFILGICVPRVDGFHMTITERIEDIVTIVLLPLYFTFSGLRTNLSSINSGTAGGLTIFIIFIACFGKIGGATLASRFTKNTWRESITVGFLMNTKGLVELIVLNIGLDIGVLDQTLFTMFVVMALVTTFMTTPVVHFVWTKWEDAQKRLPMVPRKDGKFKLLMYVNQTRIGAAMANIAGAITPPQGSEHSKKYMIKGIFINQASDGRPSTYFFNNVSNLPPQRKEAFLAVESESKNIGYKVKPIVLNSEDASEDICCVAKRSWPDFVLLGFSKESSTQPLSISMDHIGQDQLNYGKSIIKVLQNVKSCVGVIVDRGLDRFYKQHEILFIYTGQEYEEDAITILFKMARRPNISVTCITSHAEIITNKVSSNPKLDLKRFNIISSQSPTQDLLQKVEDEQSNLWLVVMGLPREQAISHEQLINATTVSLLFIYPANTLLEITNKGSSLIPGNLSSANLQELDPESIEIELQTPKNI</sequence>
<evidence type="ECO:0000259" key="8">
    <source>
        <dbReference type="Pfam" id="PF00999"/>
    </source>
</evidence>
<dbReference type="OrthoDB" id="2687058at2759"/>
<dbReference type="Pfam" id="PF00999">
    <property type="entry name" value="Na_H_Exchanger"/>
    <property type="match status" value="1"/>
</dbReference>
<feature type="transmembrane region" description="Helical" evidence="7">
    <location>
        <begin position="179"/>
        <end position="203"/>
    </location>
</feature>
<reference evidence="9 10" key="1">
    <citation type="submission" date="2015-12" db="EMBL/GenBank/DDBJ databases">
        <title>Dictyostelia acquired genes for synthesis and detection of signals that induce cell-type specialization by lateral gene transfer from prokaryotes.</title>
        <authorList>
            <person name="Gloeckner G."/>
            <person name="Schaap P."/>
        </authorList>
    </citation>
    <scope>NUCLEOTIDE SEQUENCE [LARGE SCALE GENOMIC DNA]</scope>
    <source>
        <strain evidence="9 10">TK</strain>
    </source>
</reference>
<feature type="transmembrane region" description="Helical" evidence="7">
    <location>
        <begin position="79"/>
        <end position="99"/>
    </location>
</feature>
<evidence type="ECO:0000256" key="5">
    <source>
        <dbReference type="ARBA" id="ARBA00023065"/>
    </source>
</evidence>
<gene>
    <name evidence="9" type="ORF">DLAC_06701</name>
</gene>
<keyword evidence="6 7" id="KW-0472">Membrane</keyword>
<name>A0A151ZFQ7_TIELA</name>
<feature type="transmembrane region" description="Helical" evidence="7">
    <location>
        <begin position="144"/>
        <end position="167"/>
    </location>
</feature>
<keyword evidence="3 7" id="KW-0812">Transmembrane</keyword>
<dbReference type="OMA" id="TWRESIT"/>
<dbReference type="Gene3D" id="1.20.1530.20">
    <property type="match status" value="1"/>
</dbReference>
<dbReference type="GO" id="GO:0015297">
    <property type="term" value="F:antiporter activity"/>
    <property type="evidence" value="ECO:0007669"/>
    <property type="project" value="InterPro"/>
</dbReference>
<comment type="caution">
    <text evidence="9">The sequence shown here is derived from an EMBL/GenBank/DDBJ whole genome shotgun (WGS) entry which is preliminary data.</text>
</comment>
<feature type="transmembrane region" description="Helical" evidence="7">
    <location>
        <begin position="331"/>
        <end position="355"/>
    </location>
</feature>
<feature type="transmembrane region" description="Helical" evidence="7">
    <location>
        <begin position="367"/>
        <end position="388"/>
    </location>
</feature>
<dbReference type="GO" id="GO:0016020">
    <property type="term" value="C:membrane"/>
    <property type="evidence" value="ECO:0007669"/>
    <property type="project" value="UniProtKB-SubCell"/>
</dbReference>
<dbReference type="InParanoid" id="A0A151ZFQ7"/>
<evidence type="ECO:0000256" key="2">
    <source>
        <dbReference type="ARBA" id="ARBA00022448"/>
    </source>
</evidence>
<dbReference type="PANTHER" id="PTHR32468:SF0">
    <property type="entry name" value="K(+)_H(+) ANTIPORTER 1"/>
    <property type="match status" value="1"/>
</dbReference>
<organism evidence="9 10">
    <name type="scientific">Tieghemostelium lacteum</name>
    <name type="common">Slime mold</name>
    <name type="synonym">Dictyostelium lacteum</name>
    <dbReference type="NCBI Taxonomy" id="361077"/>
    <lineage>
        <taxon>Eukaryota</taxon>
        <taxon>Amoebozoa</taxon>
        <taxon>Evosea</taxon>
        <taxon>Eumycetozoa</taxon>
        <taxon>Dictyostelia</taxon>
        <taxon>Dictyosteliales</taxon>
        <taxon>Raperosteliaceae</taxon>
        <taxon>Tieghemostelium</taxon>
    </lineage>
</organism>
<feature type="transmembrane region" description="Helical" evidence="7">
    <location>
        <begin position="400"/>
        <end position="421"/>
    </location>
</feature>
<evidence type="ECO:0000256" key="4">
    <source>
        <dbReference type="ARBA" id="ARBA00022989"/>
    </source>
</evidence>
<dbReference type="AlphaFoldDB" id="A0A151ZFQ7"/>
<protein>
    <submittedName>
        <fullName evidence="9">Na+/H+ antiporter</fullName>
    </submittedName>
</protein>